<comment type="caution">
    <text evidence="1">The sequence shown here is derived from an EMBL/GenBank/DDBJ whole genome shotgun (WGS) entry which is preliminary data.</text>
</comment>
<organism evidence="1 2">
    <name type="scientific">Pseudomonas alkylphenolica</name>
    <dbReference type="NCBI Taxonomy" id="237609"/>
    <lineage>
        <taxon>Bacteria</taxon>
        <taxon>Pseudomonadati</taxon>
        <taxon>Pseudomonadota</taxon>
        <taxon>Gammaproteobacteria</taxon>
        <taxon>Pseudomonadales</taxon>
        <taxon>Pseudomonadaceae</taxon>
        <taxon>Pseudomonas</taxon>
    </lineage>
</organism>
<protein>
    <submittedName>
        <fullName evidence="1">Uncharacterized protein</fullName>
    </submittedName>
</protein>
<name>A0A443ZQF8_9PSED</name>
<evidence type="ECO:0000313" key="2">
    <source>
        <dbReference type="Proteomes" id="UP000288983"/>
    </source>
</evidence>
<evidence type="ECO:0000313" key="1">
    <source>
        <dbReference type="EMBL" id="RWU21329.1"/>
    </source>
</evidence>
<dbReference type="AlphaFoldDB" id="A0A443ZQF8"/>
<proteinExistence type="predicted"/>
<gene>
    <name evidence="1" type="ORF">DM813_19280</name>
</gene>
<dbReference type="Proteomes" id="UP000288983">
    <property type="component" value="Unassembled WGS sequence"/>
</dbReference>
<accession>A0A443ZQF8</accession>
<dbReference type="EMBL" id="QJRG01000047">
    <property type="protein sequence ID" value="RWU21329.1"/>
    <property type="molecule type" value="Genomic_DNA"/>
</dbReference>
<sequence>MKLQFRGWNREVTVHQHDVAKVVRKGGLYHEQKGVVEWHGPMSASGKVEKLSLNGAFLVDFTFEEEELRNWLKALVEADPAAALRLSSEAQAAAIIALSTATVKAVS</sequence>
<dbReference type="OrthoDB" id="6981590at2"/>
<reference evidence="1 2" key="1">
    <citation type="submission" date="2018-06" db="EMBL/GenBank/DDBJ databases">
        <title>Bacteria isolated from soil of Wuhan.</title>
        <authorList>
            <person name="Wei X."/>
            <person name="Chunhua H."/>
        </authorList>
    </citation>
    <scope>NUCLEOTIDE SEQUENCE [LARGE SCALE GENOMIC DNA]</scope>
    <source>
        <strain evidence="2">xwS2</strain>
    </source>
</reference>
<dbReference type="RefSeq" id="WP_128324932.1">
    <property type="nucleotide sequence ID" value="NZ_QJRG01000047.1"/>
</dbReference>